<sequence length="794" mass="89455">MFKNHIKLAWRNLIKNKAYLAINLTGLAVAMTCFLLLALFVQFEMSFDKHHQNSERIFRIVQQQKGNSYQGTDMFAVAPLPLGEALLQDFPEVESVTNLNVGGALILKDNQSFVQQGLYTDSAYFDVFSTKVIEGNPSLALQSPDNILVTESLANTLFGNLSPINQELTFGNGKTFTVKALIENPPKNQHFSYDFIVSYKSQGYYQHDVGQWVSNNYHTYLTLKEASQSKLLEDKMAIYEKITKPAYENQGFKFYPEYKLQPLEDIHLKSNVNVEISQNGNIKSVRLFALIAIIILVLAAINYTNLATAKSAQRAKEVGVSKVLGAKRRSLIIQYLSESLFLTFASLVLSLFLASILLPSFNALLNKDIGFNLLSNLQILAVLSLAALVTGIISGLYPAFFLSGIGPIKALKGNFLKSTKQRFSLKSILVVSQFTVAIGLAIASIVIQQQLQYIQNKNLGYKNEQLVHVRYFEPEITEKQKVLKEMLLQNPMVHEVSLSSQLPFNVTSQGPITSWEGNYNDEPLYIYRTYVDFDFIDVFEMALIDGRSFSPEIASDSLAYLINESAVKSLGWNAPIGKQFANGKVIGVLKDFHLKTFDQAIEPLFMALRTPEHTRNNGEVVLKIDMSDYQNTSDFIVKTMKKIVPHVPYEVKFVEDSYMQFYDAEQRLGKAFNIFTLLALFIAGMGLFGMVSFQIAQRRREISIRKVLGSSVSGILNLLAKGVFKQIIIALLIATPFAYYFMESWLQDYVYRISLQWWVAILVGFLTLILAFLSISFQSIKAARTNPVKSLRTE</sequence>
<name>A0ABW5N0H4_9FLAO</name>
<proteinExistence type="predicted"/>
<evidence type="ECO:0000256" key="2">
    <source>
        <dbReference type="ARBA" id="ARBA00022475"/>
    </source>
</evidence>
<dbReference type="PANTHER" id="PTHR30572:SF18">
    <property type="entry name" value="ABC-TYPE MACROLIDE FAMILY EXPORT SYSTEM PERMEASE COMPONENT 2"/>
    <property type="match status" value="1"/>
</dbReference>
<dbReference type="Pfam" id="PF02687">
    <property type="entry name" value="FtsX"/>
    <property type="match status" value="2"/>
</dbReference>
<feature type="domain" description="MacB-like periplasmic core" evidence="8">
    <location>
        <begin position="21"/>
        <end position="235"/>
    </location>
</feature>
<keyword evidence="4 6" id="KW-1133">Transmembrane helix</keyword>
<evidence type="ECO:0000256" key="6">
    <source>
        <dbReference type="SAM" id="Phobius"/>
    </source>
</evidence>
<protein>
    <submittedName>
        <fullName evidence="9">ABC transporter permease</fullName>
    </submittedName>
</protein>
<evidence type="ECO:0000259" key="8">
    <source>
        <dbReference type="Pfam" id="PF12704"/>
    </source>
</evidence>
<dbReference type="InterPro" id="IPR050250">
    <property type="entry name" value="Macrolide_Exporter_MacB"/>
</dbReference>
<feature type="domain" description="ABC3 transporter permease C-terminal" evidence="7">
    <location>
        <begin position="673"/>
        <end position="787"/>
    </location>
</feature>
<feature type="transmembrane region" description="Helical" evidence="6">
    <location>
        <begin position="20"/>
        <end position="43"/>
    </location>
</feature>
<keyword evidence="3 6" id="KW-0812">Transmembrane</keyword>
<accession>A0ABW5N0H4</accession>
<dbReference type="Proteomes" id="UP001597526">
    <property type="component" value="Unassembled WGS sequence"/>
</dbReference>
<feature type="transmembrane region" description="Helical" evidence="6">
    <location>
        <begin position="287"/>
        <end position="306"/>
    </location>
</feature>
<feature type="transmembrane region" description="Helical" evidence="6">
    <location>
        <begin position="723"/>
        <end position="742"/>
    </location>
</feature>
<evidence type="ECO:0000313" key="9">
    <source>
        <dbReference type="EMBL" id="MFD2587484.1"/>
    </source>
</evidence>
<gene>
    <name evidence="9" type="ORF">ACFSQJ_11120</name>
</gene>
<keyword evidence="10" id="KW-1185">Reference proteome</keyword>
<feature type="transmembrane region" description="Helical" evidence="6">
    <location>
        <begin position="335"/>
        <end position="358"/>
    </location>
</feature>
<dbReference type="InterPro" id="IPR025857">
    <property type="entry name" value="MacB_PCD"/>
</dbReference>
<feature type="domain" description="ABC3 transporter permease C-terminal" evidence="7">
    <location>
        <begin position="290"/>
        <end position="405"/>
    </location>
</feature>
<evidence type="ECO:0000259" key="7">
    <source>
        <dbReference type="Pfam" id="PF02687"/>
    </source>
</evidence>
<dbReference type="RefSeq" id="WP_377767022.1">
    <property type="nucleotide sequence ID" value="NZ_JBHULB010000014.1"/>
</dbReference>
<feature type="transmembrane region" description="Helical" evidence="6">
    <location>
        <begin position="674"/>
        <end position="696"/>
    </location>
</feature>
<evidence type="ECO:0000256" key="3">
    <source>
        <dbReference type="ARBA" id="ARBA00022692"/>
    </source>
</evidence>
<dbReference type="Pfam" id="PF12704">
    <property type="entry name" value="MacB_PCD"/>
    <property type="match status" value="1"/>
</dbReference>
<evidence type="ECO:0000256" key="1">
    <source>
        <dbReference type="ARBA" id="ARBA00004651"/>
    </source>
</evidence>
<reference evidence="10" key="1">
    <citation type="journal article" date="2019" name="Int. J. Syst. Evol. Microbiol.">
        <title>The Global Catalogue of Microorganisms (GCM) 10K type strain sequencing project: providing services to taxonomists for standard genome sequencing and annotation.</title>
        <authorList>
            <consortium name="The Broad Institute Genomics Platform"/>
            <consortium name="The Broad Institute Genome Sequencing Center for Infectious Disease"/>
            <person name="Wu L."/>
            <person name="Ma J."/>
        </authorList>
    </citation>
    <scope>NUCLEOTIDE SEQUENCE [LARGE SCALE GENOMIC DNA]</scope>
    <source>
        <strain evidence="10">KCTC 52368</strain>
    </source>
</reference>
<dbReference type="PANTHER" id="PTHR30572">
    <property type="entry name" value="MEMBRANE COMPONENT OF TRANSPORTER-RELATED"/>
    <property type="match status" value="1"/>
</dbReference>
<comment type="subcellular location">
    <subcellularLocation>
        <location evidence="1">Cell membrane</location>
        <topology evidence="1">Multi-pass membrane protein</topology>
    </subcellularLocation>
</comment>
<feature type="transmembrane region" description="Helical" evidence="6">
    <location>
        <begin position="754"/>
        <end position="775"/>
    </location>
</feature>
<comment type="caution">
    <text evidence="9">The sequence shown here is derived from an EMBL/GenBank/DDBJ whole genome shotgun (WGS) entry which is preliminary data.</text>
</comment>
<feature type="transmembrane region" description="Helical" evidence="6">
    <location>
        <begin position="378"/>
        <end position="402"/>
    </location>
</feature>
<evidence type="ECO:0000256" key="5">
    <source>
        <dbReference type="ARBA" id="ARBA00023136"/>
    </source>
</evidence>
<keyword evidence="5 6" id="KW-0472">Membrane</keyword>
<keyword evidence="2" id="KW-1003">Cell membrane</keyword>
<dbReference type="InterPro" id="IPR003838">
    <property type="entry name" value="ABC3_permease_C"/>
</dbReference>
<organism evidence="9 10">
    <name type="scientific">Croceitalea marina</name>
    <dbReference type="NCBI Taxonomy" id="1775166"/>
    <lineage>
        <taxon>Bacteria</taxon>
        <taxon>Pseudomonadati</taxon>
        <taxon>Bacteroidota</taxon>
        <taxon>Flavobacteriia</taxon>
        <taxon>Flavobacteriales</taxon>
        <taxon>Flavobacteriaceae</taxon>
        <taxon>Croceitalea</taxon>
    </lineage>
</organism>
<feature type="transmembrane region" description="Helical" evidence="6">
    <location>
        <begin position="423"/>
        <end position="447"/>
    </location>
</feature>
<evidence type="ECO:0000313" key="10">
    <source>
        <dbReference type="Proteomes" id="UP001597526"/>
    </source>
</evidence>
<evidence type="ECO:0000256" key="4">
    <source>
        <dbReference type="ARBA" id="ARBA00022989"/>
    </source>
</evidence>
<dbReference type="EMBL" id="JBHULB010000014">
    <property type="protein sequence ID" value="MFD2587484.1"/>
    <property type="molecule type" value="Genomic_DNA"/>
</dbReference>